<dbReference type="SUPFAM" id="SSF50891">
    <property type="entry name" value="Cyclophilin-like"/>
    <property type="match status" value="1"/>
</dbReference>
<dbReference type="InterPro" id="IPR003833">
    <property type="entry name" value="CT_C_D"/>
</dbReference>
<dbReference type="AlphaFoldDB" id="A0A285CN85"/>
<proteinExistence type="predicted"/>
<evidence type="ECO:0000259" key="4">
    <source>
        <dbReference type="SMART" id="SM00796"/>
    </source>
</evidence>
<protein>
    <submittedName>
        <fullName evidence="5">Inhibitor of KinA</fullName>
    </submittedName>
</protein>
<dbReference type="EMBL" id="OAOQ01000002">
    <property type="protein sequence ID" value="SNX68997.1"/>
    <property type="molecule type" value="Genomic_DNA"/>
</dbReference>
<dbReference type="Pfam" id="PF02682">
    <property type="entry name" value="CT_C_D"/>
    <property type="match status" value="1"/>
</dbReference>
<name>A0A285CN85_9RHOB</name>
<dbReference type="RefSeq" id="WP_097029442.1">
    <property type="nucleotide sequence ID" value="NZ_OAOQ01000002.1"/>
</dbReference>
<dbReference type="SUPFAM" id="SSF160467">
    <property type="entry name" value="PH0987 N-terminal domain-like"/>
    <property type="match status" value="1"/>
</dbReference>
<keyword evidence="6" id="KW-1185">Reference proteome</keyword>
<feature type="domain" description="Carboxyltransferase" evidence="4">
    <location>
        <begin position="4"/>
        <end position="201"/>
    </location>
</feature>
<dbReference type="InterPro" id="IPR010016">
    <property type="entry name" value="PxpB"/>
</dbReference>
<dbReference type="PANTHER" id="PTHR34698">
    <property type="entry name" value="5-OXOPROLINASE SUBUNIT B"/>
    <property type="match status" value="1"/>
</dbReference>
<dbReference type="GO" id="GO:0005524">
    <property type="term" value="F:ATP binding"/>
    <property type="evidence" value="ECO:0007669"/>
    <property type="project" value="UniProtKB-KW"/>
</dbReference>
<sequence length="215" mass="22755">MTFPRFRPVAERALLVEFAETPDPAAEAAVAALDRALAAAPFAGFAEAVPAYVSLLVAFDPLTTDHATAEAALRALLTHPAEAASRAQVHEVPVCYDGQDLPEVAARTGLAPNAVIAAHLQGRYRVVMYGFAPGYAYLAGVPAALHLPRKPSALRDIPAGSVLIAGPQCLVSTLTMPTGWWIIGRSPVRILTGDPVHPFLFDAGDSVRFRRIGTL</sequence>
<evidence type="ECO:0000313" key="5">
    <source>
        <dbReference type="EMBL" id="SNX68997.1"/>
    </source>
</evidence>
<evidence type="ECO:0000313" key="6">
    <source>
        <dbReference type="Proteomes" id="UP000219467"/>
    </source>
</evidence>
<gene>
    <name evidence="5" type="ORF">SAMN05878503_102437</name>
</gene>
<dbReference type="PANTHER" id="PTHR34698:SF2">
    <property type="entry name" value="5-OXOPROLINASE SUBUNIT B"/>
    <property type="match status" value="1"/>
</dbReference>
<dbReference type="GO" id="GO:0016787">
    <property type="term" value="F:hydrolase activity"/>
    <property type="evidence" value="ECO:0007669"/>
    <property type="project" value="UniProtKB-KW"/>
</dbReference>
<keyword evidence="1" id="KW-0547">Nucleotide-binding</keyword>
<dbReference type="Proteomes" id="UP000219467">
    <property type="component" value="Unassembled WGS sequence"/>
</dbReference>
<dbReference type="Gene3D" id="2.40.100.10">
    <property type="entry name" value="Cyclophilin-like"/>
    <property type="match status" value="1"/>
</dbReference>
<keyword evidence="2" id="KW-0378">Hydrolase</keyword>
<dbReference type="Gene3D" id="3.30.1360.40">
    <property type="match status" value="1"/>
</dbReference>
<organism evidence="5 6">
    <name type="scientific">Cereibacter ovatus</name>
    <dbReference type="NCBI Taxonomy" id="439529"/>
    <lineage>
        <taxon>Bacteria</taxon>
        <taxon>Pseudomonadati</taxon>
        <taxon>Pseudomonadota</taxon>
        <taxon>Alphaproteobacteria</taxon>
        <taxon>Rhodobacterales</taxon>
        <taxon>Paracoccaceae</taxon>
        <taxon>Cereibacter</taxon>
    </lineage>
</organism>
<evidence type="ECO:0000256" key="3">
    <source>
        <dbReference type="ARBA" id="ARBA00022840"/>
    </source>
</evidence>
<accession>A0A285CN85</accession>
<evidence type="ECO:0000256" key="1">
    <source>
        <dbReference type="ARBA" id="ARBA00022741"/>
    </source>
</evidence>
<reference evidence="6" key="1">
    <citation type="submission" date="2017-08" db="EMBL/GenBank/DDBJ databases">
        <authorList>
            <person name="Varghese N."/>
            <person name="Submissions S."/>
        </authorList>
    </citation>
    <scope>NUCLEOTIDE SEQUENCE [LARGE SCALE GENOMIC DNA]</scope>
    <source>
        <strain evidence="6">JA234</strain>
    </source>
</reference>
<dbReference type="InterPro" id="IPR029000">
    <property type="entry name" value="Cyclophilin-like_dom_sf"/>
</dbReference>
<dbReference type="OrthoDB" id="9778567at2"/>
<evidence type="ECO:0000256" key="2">
    <source>
        <dbReference type="ARBA" id="ARBA00022801"/>
    </source>
</evidence>
<keyword evidence="3" id="KW-0067">ATP-binding</keyword>
<dbReference type="SMART" id="SM00796">
    <property type="entry name" value="AHS1"/>
    <property type="match status" value="1"/>
</dbReference>